<keyword evidence="2" id="KW-1185">Reference proteome</keyword>
<name>A0A835CA00_9FABA</name>
<dbReference type="Proteomes" id="UP000634136">
    <property type="component" value="Unassembled WGS sequence"/>
</dbReference>
<sequence length="187" mass="21227">MGSKESARSHHRRRREYVEARVYDLLSPQQKGPKCKEKVVEFVCSCCLMCVCCPIASVCCIKLPCKMCQQALQRAWKWARYGSKNRDFADYSSFSDIDSDVAFEVVLSLDTPSEQEKIRADIMEKETKATHNHEIVLPFPTNDGASLHSYAADLLPPSPISTRLVTAPLQYHPRDTVHHSITLRISQ</sequence>
<evidence type="ECO:0000313" key="1">
    <source>
        <dbReference type="EMBL" id="KAF7834615.1"/>
    </source>
</evidence>
<accession>A0A835CA00</accession>
<reference evidence="1" key="1">
    <citation type="submission" date="2020-09" db="EMBL/GenBank/DDBJ databases">
        <title>Genome-Enabled Discovery of Anthraquinone Biosynthesis in Senna tora.</title>
        <authorList>
            <person name="Kang S.-H."/>
            <person name="Pandey R.P."/>
            <person name="Lee C.-M."/>
            <person name="Sim J.-S."/>
            <person name="Jeong J.-T."/>
            <person name="Choi B.-S."/>
            <person name="Jung M."/>
            <person name="Ginzburg D."/>
            <person name="Zhao K."/>
            <person name="Won S.Y."/>
            <person name="Oh T.-J."/>
            <person name="Yu Y."/>
            <person name="Kim N.-H."/>
            <person name="Lee O.R."/>
            <person name="Lee T.-H."/>
            <person name="Bashyal P."/>
            <person name="Kim T.-S."/>
            <person name="Lee W.-H."/>
            <person name="Kawkins C."/>
            <person name="Kim C.-K."/>
            <person name="Kim J.S."/>
            <person name="Ahn B.O."/>
            <person name="Rhee S.Y."/>
            <person name="Sohng J.K."/>
        </authorList>
    </citation>
    <scope>NUCLEOTIDE SEQUENCE</scope>
    <source>
        <tissue evidence="1">Leaf</tissue>
    </source>
</reference>
<organism evidence="1 2">
    <name type="scientific">Senna tora</name>
    <dbReference type="NCBI Taxonomy" id="362788"/>
    <lineage>
        <taxon>Eukaryota</taxon>
        <taxon>Viridiplantae</taxon>
        <taxon>Streptophyta</taxon>
        <taxon>Embryophyta</taxon>
        <taxon>Tracheophyta</taxon>
        <taxon>Spermatophyta</taxon>
        <taxon>Magnoliopsida</taxon>
        <taxon>eudicotyledons</taxon>
        <taxon>Gunneridae</taxon>
        <taxon>Pentapetalae</taxon>
        <taxon>rosids</taxon>
        <taxon>fabids</taxon>
        <taxon>Fabales</taxon>
        <taxon>Fabaceae</taxon>
        <taxon>Caesalpinioideae</taxon>
        <taxon>Cassia clade</taxon>
        <taxon>Senna</taxon>
    </lineage>
</organism>
<dbReference type="OrthoDB" id="1730397at2759"/>
<proteinExistence type="predicted"/>
<dbReference type="EMBL" id="JAAIUW010000004">
    <property type="protein sequence ID" value="KAF7834615.1"/>
    <property type="molecule type" value="Genomic_DNA"/>
</dbReference>
<protein>
    <submittedName>
        <fullName evidence="1">Phospholipid scramblase</fullName>
    </submittedName>
</protein>
<evidence type="ECO:0000313" key="2">
    <source>
        <dbReference type="Proteomes" id="UP000634136"/>
    </source>
</evidence>
<comment type="caution">
    <text evidence="1">The sequence shown here is derived from an EMBL/GenBank/DDBJ whole genome shotgun (WGS) entry which is preliminary data.</text>
</comment>
<gene>
    <name evidence="1" type="ORF">G2W53_009474</name>
</gene>
<dbReference type="AlphaFoldDB" id="A0A835CA00"/>